<dbReference type="EMBL" id="JAJSOW010000106">
    <property type="protein sequence ID" value="KAI9161028.1"/>
    <property type="molecule type" value="Genomic_DNA"/>
</dbReference>
<organism evidence="2 3">
    <name type="scientific">Acer negundo</name>
    <name type="common">Box elder</name>
    <dbReference type="NCBI Taxonomy" id="4023"/>
    <lineage>
        <taxon>Eukaryota</taxon>
        <taxon>Viridiplantae</taxon>
        <taxon>Streptophyta</taxon>
        <taxon>Embryophyta</taxon>
        <taxon>Tracheophyta</taxon>
        <taxon>Spermatophyta</taxon>
        <taxon>Magnoliopsida</taxon>
        <taxon>eudicotyledons</taxon>
        <taxon>Gunneridae</taxon>
        <taxon>Pentapetalae</taxon>
        <taxon>rosids</taxon>
        <taxon>malvids</taxon>
        <taxon>Sapindales</taxon>
        <taxon>Sapindaceae</taxon>
        <taxon>Hippocastanoideae</taxon>
        <taxon>Acereae</taxon>
        <taxon>Acer</taxon>
    </lineage>
</organism>
<accession>A0AAD5IES8</accession>
<gene>
    <name evidence="2" type="ORF">LWI28_013772</name>
</gene>
<dbReference type="Pfam" id="PF13968">
    <property type="entry name" value="DUF4220"/>
    <property type="match status" value="1"/>
</dbReference>
<name>A0AAD5IES8_ACENE</name>
<evidence type="ECO:0000259" key="1">
    <source>
        <dbReference type="Pfam" id="PF13968"/>
    </source>
</evidence>
<dbReference type="InterPro" id="IPR025315">
    <property type="entry name" value="DUF4220"/>
</dbReference>
<proteinExistence type="predicted"/>
<reference evidence="2" key="2">
    <citation type="submission" date="2023-02" db="EMBL/GenBank/DDBJ databases">
        <authorList>
            <person name="Swenson N.G."/>
            <person name="Wegrzyn J.L."/>
            <person name="Mcevoy S.L."/>
        </authorList>
    </citation>
    <scope>NUCLEOTIDE SEQUENCE</scope>
    <source>
        <strain evidence="2">91603</strain>
        <tissue evidence="2">Leaf</tissue>
    </source>
</reference>
<sequence>MVDATIDVSNGNDNNDVITNILAKDACEVIEIELGLMFDLRYTKAPLLYACWGLGQRLITSVLTCSVLVLLPVHVGAHFDRYSTANIFITDNHGCGARHIFSTTTTILITSPVETLQSSSLRKSPRWSNNMSQCNLLSFTTHKAKPQLCCMFFLRRKSWLGRSQGHVYGTVPAKIFSFLRDWYCQVTNDVRQLIFQYIKQKTDIEINNTKAMAIVLQA</sequence>
<evidence type="ECO:0000313" key="2">
    <source>
        <dbReference type="EMBL" id="KAI9161028.1"/>
    </source>
</evidence>
<dbReference type="AlphaFoldDB" id="A0AAD5IES8"/>
<comment type="caution">
    <text evidence="2">The sequence shown here is derived from an EMBL/GenBank/DDBJ whole genome shotgun (WGS) entry which is preliminary data.</text>
</comment>
<keyword evidence="3" id="KW-1185">Reference proteome</keyword>
<evidence type="ECO:0000313" key="3">
    <source>
        <dbReference type="Proteomes" id="UP001064489"/>
    </source>
</evidence>
<dbReference type="PANTHER" id="PTHR31325">
    <property type="entry name" value="OS01G0798800 PROTEIN-RELATED"/>
    <property type="match status" value="1"/>
</dbReference>
<dbReference type="Proteomes" id="UP001064489">
    <property type="component" value="Chromosome 2"/>
</dbReference>
<feature type="domain" description="DUF4220" evidence="1">
    <location>
        <begin position="12"/>
        <end position="139"/>
    </location>
</feature>
<protein>
    <recommendedName>
        <fullName evidence="1">DUF4220 domain-containing protein</fullName>
    </recommendedName>
</protein>
<reference evidence="2" key="1">
    <citation type="journal article" date="2022" name="Plant J.">
        <title>Strategies of tolerance reflected in two North American maple genomes.</title>
        <authorList>
            <person name="McEvoy S.L."/>
            <person name="Sezen U.U."/>
            <person name="Trouern-Trend A."/>
            <person name="McMahon S.M."/>
            <person name="Schaberg P.G."/>
            <person name="Yang J."/>
            <person name="Wegrzyn J.L."/>
            <person name="Swenson N.G."/>
        </authorList>
    </citation>
    <scope>NUCLEOTIDE SEQUENCE</scope>
    <source>
        <strain evidence="2">91603</strain>
    </source>
</reference>